<name>A0A411AA22_BACVE</name>
<dbReference type="RefSeq" id="WP_025649275.1">
    <property type="nucleotide sequence ID" value="NZ_BDDG01000014.1"/>
</dbReference>
<evidence type="ECO:0000256" key="2">
    <source>
        <dbReference type="ARBA" id="ARBA00022505"/>
    </source>
</evidence>
<dbReference type="InterPro" id="IPR005950">
    <property type="entry name" value="ModA"/>
</dbReference>
<comment type="similarity">
    <text evidence="1">Belongs to the bacterial solute-binding protein ModA family.</text>
</comment>
<dbReference type="CDD" id="cd13537">
    <property type="entry name" value="PBP2_YvgL_like"/>
    <property type="match status" value="1"/>
</dbReference>
<keyword evidence="3 5" id="KW-0479">Metal-binding</keyword>
<dbReference type="Pfam" id="PF13531">
    <property type="entry name" value="SBP_bac_11"/>
    <property type="match status" value="1"/>
</dbReference>
<dbReference type="EMBL" id="CP063687">
    <property type="protein sequence ID" value="QOY27445.1"/>
    <property type="molecule type" value="Genomic_DNA"/>
</dbReference>
<feature type="chain" id="PRO_5039520941" evidence="6">
    <location>
        <begin position="22"/>
        <end position="265"/>
    </location>
</feature>
<evidence type="ECO:0000313" key="7">
    <source>
        <dbReference type="EMBL" id="QOY27445.1"/>
    </source>
</evidence>
<feature type="binding site" evidence="5">
    <location>
        <position position="46"/>
    </location>
    <ligand>
        <name>molybdate</name>
        <dbReference type="ChEBI" id="CHEBI:36264"/>
    </ligand>
</feature>
<dbReference type="Proteomes" id="UP000587477">
    <property type="component" value="Chromosome"/>
</dbReference>
<sequence length="265" mass="28739">MLKKKATLLTTAAMAVFLATAGCSSGQSSKGGQNEKVTLTVSAAASAQDALEEIQTNYEKSHSNVTIQDNFGSSGTLQKQISQGAGADLFFSAAEDKFEKLVHDGDIDKKDSTDLLKNDLVMIVPEKNSAHLTHLNDLKKDSAEKIALGTPESVPAGQYAKQSLTALSLWGKVKDKVVYAKDVRQVLSYVETGNVDAGLVYKTDALISKKVKITDEAPAKTHDPIVYPLGIVKDTKHRKEAEAFYQYLQSDEAMKVFKKYGFTAK</sequence>
<dbReference type="NCBIfam" id="TIGR01256">
    <property type="entry name" value="modA"/>
    <property type="match status" value="1"/>
</dbReference>
<feature type="binding site" evidence="5">
    <location>
        <position position="201"/>
    </location>
    <ligand>
        <name>molybdate</name>
        <dbReference type="ChEBI" id="CHEBI:36264"/>
    </ligand>
</feature>
<gene>
    <name evidence="7" type="primary">modA</name>
    <name evidence="7" type="ORF">BACVE_002458</name>
</gene>
<feature type="binding site" evidence="5">
    <location>
        <position position="156"/>
    </location>
    <ligand>
        <name>molybdate</name>
        <dbReference type="ChEBI" id="CHEBI:36264"/>
    </ligand>
</feature>
<evidence type="ECO:0000256" key="1">
    <source>
        <dbReference type="ARBA" id="ARBA00009175"/>
    </source>
</evidence>
<dbReference type="GO" id="GO:0046872">
    <property type="term" value="F:metal ion binding"/>
    <property type="evidence" value="ECO:0007669"/>
    <property type="project" value="UniProtKB-KW"/>
</dbReference>
<accession>A0A411AA22</accession>
<dbReference type="SUPFAM" id="SSF53850">
    <property type="entry name" value="Periplasmic binding protein-like II"/>
    <property type="match status" value="1"/>
</dbReference>
<reference evidence="8" key="1">
    <citation type="submission" date="2020-10" db="EMBL/GenBank/DDBJ databases">
        <title>Complete genome sequence of Bacillus velezensis NST6.</title>
        <authorList>
            <person name="Choi J."/>
        </authorList>
    </citation>
    <scope>NUCLEOTIDE SEQUENCE [LARGE SCALE GENOMIC DNA]</scope>
    <source>
        <strain evidence="8">NST6</strain>
    </source>
</reference>
<dbReference type="PIRSF" id="PIRSF004846">
    <property type="entry name" value="ModA"/>
    <property type="match status" value="1"/>
</dbReference>
<evidence type="ECO:0000313" key="8">
    <source>
        <dbReference type="Proteomes" id="UP000587477"/>
    </source>
</evidence>
<keyword evidence="2 5" id="KW-0500">Molybdenum</keyword>
<dbReference type="GO" id="GO:1901359">
    <property type="term" value="F:tungstate binding"/>
    <property type="evidence" value="ECO:0007669"/>
    <property type="project" value="UniProtKB-ARBA"/>
</dbReference>
<feature type="signal peptide" evidence="6">
    <location>
        <begin position="1"/>
        <end position="21"/>
    </location>
</feature>
<dbReference type="InterPro" id="IPR050682">
    <property type="entry name" value="ModA/WtpA"/>
</dbReference>
<feature type="binding site" evidence="5">
    <location>
        <position position="183"/>
    </location>
    <ligand>
        <name>molybdate</name>
        <dbReference type="ChEBI" id="CHEBI:36264"/>
    </ligand>
</feature>
<evidence type="ECO:0000256" key="4">
    <source>
        <dbReference type="ARBA" id="ARBA00022729"/>
    </source>
</evidence>
<dbReference type="GO" id="GO:0015689">
    <property type="term" value="P:molybdate ion transport"/>
    <property type="evidence" value="ECO:0007669"/>
    <property type="project" value="InterPro"/>
</dbReference>
<dbReference type="InterPro" id="IPR041879">
    <property type="entry name" value="YvgL-like_PBP2"/>
</dbReference>
<dbReference type="AlphaFoldDB" id="A0A411AA22"/>
<dbReference type="FunFam" id="3.40.190.10:FF:000035">
    <property type="entry name" value="Molybdate ABC transporter substrate-binding protein"/>
    <property type="match status" value="1"/>
</dbReference>
<evidence type="ECO:0000256" key="3">
    <source>
        <dbReference type="ARBA" id="ARBA00022723"/>
    </source>
</evidence>
<feature type="binding site" evidence="5">
    <location>
        <position position="74"/>
    </location>
    <ligand>
        <name>molybdate</name>
        <dbReference type="ChEBI" id="CHEBI:36264"/>
    </ligand>
</feature>
<protein>
    <submittedName>
        <fullName evidence="7">Molybdate-binding protein ModA</fullName>
    </submittedName>
</protein>
<proteinExistence type="inferred from homology"/>
<organism evidence="7 8">
    <name type="scientific">Bacillus velezensis</name>
    <dbReference type="NCBI Taxonomy" id="492670"/>
    <lineage>
        <taxon>Bacteria</taxon>
        <taxon>Bacillati</taxon>
        <taxon>Bacillota</taxon>
        <taxon>Bacilli</taxon>
        <taxon>Bacillales</taxon>
        <taxon>Bacillaceae</taxon>
        <taxon>Bacillus</taxon>
        <taxon>Bacillus amyloliquefaciens group</taxon>
    </lineage>
</organism>
<evidence type="ECO:0000256" key="6">
    <source>
        <dbReference type="SAM" id="SignalP"/>
    </source>
</evidence>
<dbReference type="Gene3D" id="3.40.190.10">
    <property type="entry name" value="Periplasmic binding protein-like II"/>
    <property type="match status" value="2"/>
</dbReference>
<dbReference type="PANTHER" id="PTHR30632:SF0">
    <property type="entry name" value="SULFATE-BINDING PROTEIN"/>
    <property type="match status" value="1"/>
</dbReference>
<keyword evidence="4 6" id="KW-0732">Signal</keyword>
<dbReference type="GO" id="GO:0030973">
    <property type="term" value="F:molybdate ion binding"/>
    <property type="evidence" value="ECO:0007669"/>
    <property type="project" value="UniProtKB-ARBA"/>
</dbReference>
<dbReference type="PANTHER" id="PTHR30632">
    <property type="entry name" value="MOLYBDATE-BINDING PERIPLASMIC PROTEIN"/>
    <property type="match status" value="1"/>
</dbReference>
<evidence type="ECO:0000256" key="5">
    <source>
        <dbReference type="PIRSR" id="PIRSR004846-1"/>
    </source>
</evidence>
<dbReference type="PROSITE" id="PS51257">
    <property type="entry name" value="PROKAR_LIPOPROTEIN"/>
    <property type="match status" value="1"/>
</dbReference>